<dbReference type="KEGG" id="pma:Pro_0601"/>
<evidence type="ECO:0000256" key="2">
    <source>
        <dbReference type="SAM" id="Phobius"/>
    </source>
</evidence>
<evidence type="ECO:0000256" key="1">
    <source>
        <dbReference type="SAM" id="MobiDB-lite"/>
    </source>
</evidence>
<reference evidence="3 4" key="1">
    <citation type="journal article" date="2003" name="Proc. Natl. Acad. Sci. U.S.A.">
        <title>Genome sequence of the cyanobacterium Prochlorococcus marinus SS120, a nearly minimal oxyphototrophic genome.</title>
        <authorList>
            <person name="Dufresne A."/>
            <person name="Salanoubat M."/>
            <person name="Partensky F."/>
            <person name="Artiguenave F."/>
            <person name="Axmann I.M."/>
            <person name="Barbe V."/>
            <person name="Duprat S."/>
            <person name="Galperin M.Y."/>
            <person name="Koonin E.V."/>
            <person name="Le Gall F."/>
            <person name="Makarova K.S."/>
            <person name="Ostrowski M."/>
            <person name="Oztas S."/>
            <person name="Robert C."/>
            <person name="Rogozin I.B."/>
            <person name="Scanlan D.J."/>
            <person name="Tandeau de Marsac N."/>
            <person name="Weissenbach J."/>
            <person name="Wincker P."/>
            <person name="Wolf Y.I."/>
            <person name="Hess W.R."/>
        </authorList>
    </citation>
    <scope>NUCLEOTIDE SEQUENCE [LARGE SCALE GENOMIC DNA]</scope>
    <source>
        <strain evidence="4">SARG / CCMP1375 / SS120</strain>
    </source>
</reference>
<accession>Q7VCY8</accession>
<organism evidence="3 4">
    <name type="scientific">Prochlorococcus marinus (strain SARG / CCMP1375 / SS120)</name>
    <dbReference type="NCBI Taxonomy" id="167539"/>
    <lineage>
        <taxon>Bacteria</taxon>
        <taxon>Bacillati</taxon>
        <taxon>Cyanobacteriota</taxon>
        <taxon>Cyanophyceae</taxon>
        <taxon>Synechococcales</taxon>
        <taxon>Prochlorococcaceae</taxon>
        <taxon>Prochlorococcus</taxon>
    </lineage>
</organism>
<dbReference type="OrthoDB" id="9901054at2"/>
<dbReference type="HOGENOM" id="CLU_1702703_0_0_3"/>
<name>Q7VCY8_PROMA</name>
<dbReference type="PROSITE" id="PS51257">
    <property type="entry name" value="PROKAR_LIPOPROTEIN"/>
    <property type="match status" value="1"/>
</dbReference>
<dbReference type="EMBL" id="AE017126">
    <property type="protein sequence ID" value="AAP99646.1"/>
    <property type="molecule type" value="Genomic_DNA"/>
</dbReference>
<dbReference type="AlphaFoldDB" id="Q7VCY8"/>
<feature type="compositionally biased region" description="Basic and acidic residues" evidence="1">
    <location>
        <begin position="141"/>
        <end position="154"/>
    </location>
</feature>
<dbReference type="PATRIC" id="fig|167539.5.peg.619"/>
<dbReference type="RefSeq" id="WP_011124754.1">
    <property type="nucleotide sequence ID" value="NC_005042.1"/>
</dbReference>
<feature type="compositionally biased region" description="Acidic residues" evidence="1">
    <location>
        <begin position="103"/>
        <end position="116"/>
    </location>
</feature>
<protein>
    <submittedName>
        <fullName evidence="3">Uncharacterized protein</fullName>
    </submittedName>
</protein>
<feature type="region of interest" description="Disordered" evidence="1">
    <location>
        <begin position="124"/>
        <end position="154"/>
    </location>
</feature>
<feature type="transmembrane region" description="Helical" evidence="2">
    <location>
        <begin position="21"/>
        <end position="40"/>
    </location>
</feature>
<keyword evidence="4" id="KW-1185">Reference proteome</keyword>
<dbReference type="STRING" id="167539.Pro_0601"/>
<evidence type="ECO:0000313" key="4">
    <source>
        <dbReference type="Proteomes" id="UP000001420"/>
    </source>
</evidence>
<evidence type="ECO:0000313" key="3">
    <source>
        <dbReference type="EMBL" id="AAP99646.1"/>
    </source>
</evidence>
<gene>
    <name evidence="3" type="ordered locus">Pro_0601</name>
</gene>
<keyword evidence="2" id="KW-0472">Membrane</keyword>
<keyword evidence="2" id="KW-0812">Transmembrane</keyword>
<dbReference type="Proteomes" id="UP000001420">
    <property type="component" value="Chromosome"/>
</dbReference>
<keyword evidence="2" id="KW-1133">Transmembrane helix</keyword>
<sequence length="154" mass="17247">MSRRFVNDFNEAIKGTAPGSTGIAILNVLTAVGCVVAAPFTFGTSLFGLLAIPVYTSLSSIANETYRTRRLLQMDLEIKADKEGLFEIRPTRPVRRKLSGEAYEQESFEDDDWDTEPEEEIFHDIENQVSNEIDSADQILTEDKEKKEGKPEGD</sequence>
<dbReference type="eggNOG" id="ENOG5030RV9">
    <property type="taxonomic scope" value="Bacteria"/>
</dbReference>
<dbReference type="EnsemblBacteria" id="AAP99646">
    <property type="protein sequence ID" value="AAP99646"/>
    <property type="gene ID" value="Pro_0601"/>
</dbReference>
<proteinExistence type="predicted"/>
<feature type="region of interest" description="Disordered" evidence="1">
    <location>
        <begin position="97"/>
        <end position="116"/>
    </location>
</feature>